<name>A0AAD9D8P7_9STRA</name>
<dbReference type="InterPro" id="IPR052927">
    <property type="entry name" value="DCC_oxidoreductase"/>
</dbReference>
<protein>
    <submittedName>
        <fullName evidence="1">Thiol-disulfide oxidoreductase DCC family protein</fullName>
    </submittedName>
</protein>
<dbReference type="InterPro" id="IPR007263">
    <property type="entry name" value="DCC1-like"/>
</dbReference>
<dbReference type="PANTHER" id="PTHR33639:SF2">
    <property type="entry name" value="DUF393 DOMAIN-CONTAINING PROTEIN"/>
    <property type="match status" value="1"/>
</dbReference>
<keyword evidence="2" id="KW-1185">Reference proteome</keyword>
<dbReference type="AlphaFoldDB" id="A0AAD9D8P7"/>
<evidence type="ECO:0000313" key="2">
    <source>
        <dbReference type="Proteomes" id="UP001224775"/>
    </source>
</evidence>
<dbReference type="EMBL" id="JATAAI010000027">
    <property type="protein sequence ID" value="KAK1736950.1"/>
    <property type="molecule type" value="Genomic_DNA"/>
</dbReference>
<gene>
    <name evidence="1" type="ORF">QTG54_012395</name>
</gene>
<dbReference type="Proteomes" id="UP001224775">
    <property type="component" value="Unassembled WGS sequence"/>
</dbReference>
<comment type="caution">
    <text evidence="1">The sequence shown here is derived from an EMBL/GenBank/DDBJ whole genome shotgun (WGS) entry which is preliminary data.</text>
</comment>
<accession>A0AAD9D8P7</accession>
<dbReference type="GO" id="GO:0015035">
    <property type="term" value="F:protein-disulfide reductase activity"/>
    <property type="evidence" value="ECO:0007669"/>
    <property type="project" value="InterPro"/>
</dbReference>
<sequence length="230" mass="25249">MNIISLFPVHNFNTYLVTYSYNIMRTSSTIYLALSALISNGSHAFQLSHHHVVSSRFASVQSVTSLGSTKSSSAPSVVLDRVFEIDSRPIILFDGVCNLCSSAVNLALDWDPRGKLRFAALQSKVGKNLLQAHGRDANDISSIVFVTPKGAYTKSDAILGITQELNPLPFVPLKPLALAGQYMVPQILRDAVYDGVADNRYSIMGKRDVCRFDADGEFDDRFVDDNLAEV</sequence>
<proteinExistence type="predicted"/>
<reference evidence="1" key="1">
    <citation type="submission" date="2023-06" db="EMBL/GenBank/DDBJ databases">
        <title>Survivors Of The Sea: Transcriptome response of Skeletonema marinoi to long-term dormancy.</title>
        <authorList>
            <person name="Pinder M.I.M."/>
            <person name="Kourtchenko O."/>
            <person name="Robertson E.K."/>
            <person name="Larsson T."/>
            <person name="Maumus F."/>
            <person name="Osuna-Cruz C.M."/>
            <person name="Vancaester E."/>
            <person name="Stenow R."/>
            <person name="Vandepoele K."/>
            <person name="Ploug H."/>
            <person name="Bruchert V."/>
            <person name="Godhe A."/>
            <person name="Topel M."/>
        </authorList>
    </citation>
    <scope>NUCLEOTIDE SEQUENCE</scope>
    <source>
        <strain evidence="1">R05AC</strain>
    </source>
</reference>
<organism evidence="1 2">
    <name type="scientific">Skeletonema marinoi</name>
    <dbReference type="NCBI Taxonomy" id="267567"/>
    <lineage>
        <taxon>Eukaryota</taxon>
        <taxon>Sar</taxon>
        <taxon>Stramenopiles</taxon>
        <taxon>Ochrophyta</taxon>
        <taxon>Bacillariophyta</taxon>
        <taxon>Coscinodiscophyceae</taxon>
        <taxon>Thalassiosirophycidae</taxon>
        <taxon>Thalassiosirales</taxon>
        <taxon>Skeletonemataceae</taxon>
        <taxon>Skeletonema</taxon>
        <taxon>Skeletonema marinoi-dohrnii complex</taxon>
    </lineage>
</organism>
<dbReference type="PANTHER" id="PTHR33639">
    <property type="entry name" value="THIOL-DISULFIDE OXIDOREDUCTASE DCC"/>
    <property type="match status" value="1"/>
</dbReference>
<dbReference type="Pfam" id="PF04134">
    <property type="entry name" value="DCC1-like"/>
    <property type="match status" value="1"/>
</dbReference>
<evidence type="ECO:0000313" key="1">
    <source>
        <dbReference type="EMBL" id="KAK1736950.1"/>
    </source>
</evidence>